<dbReference type="EMBL" id="MHOK01000010">
    <property type="protein sequence ID" value="OGZ62010.1"/>
    <property type="molecule type" value="Genomic_DNA"/>
</dbReference>
<protein>
    <recommendedName>
        <fullName evidence="4">DUF4446 domain-containing protein</fullName>
    </recommendedName>
</protein>
<reference evidence="2 3" key="1">
    <citation type="journal article" date="2016" name="Nat. Commun.">
        <title>Thousands of microbial genomes shed light on interconnected biogeochemical processes in an aquifer system.</title>
        <authorList>
            <person name="Anantharaman K."/>
            <person name="Brown C.T."/>
            <person name="Hug L.A."/>
            <person name="Sharon I."/>
            <person name="Castelle C.J."/>
            <person name="Probst A.J."/>
            <person name="Thomas B.C."/>
            <person name="Singh A."/>
            <person name="Wilkins M.J."/>
            <person name="Karaoz U."/>
            <person name="Brodie E.L."/>
            <person name="Williams K.H."/>
            <person name="Hubbard S.S."/>
            <person name="Banfield J.F."/>
        </authorList>
    </citation>
    <scope>NUCLEOTIDE SEQUENCE [LARGE SCALE GENOMIC DNA]</scope>
</reference>
<dbReference type="Proteomes" id="UP000176770">
    <property type="component" value="Unassembled WGS sequence"/>
</dbReference>
<feature type="transmembrane region" description="Helical" evidence="1">
    <location>
        <begin position="6"/>
        <end position="29"/>
    </location>
</feature>
<dbReference type="Pfam" id="PF14584">
    <property type="entry name" value="DUF4446"/>
    <property type="match status" value="1"/>
</dbReference>
<dbReference type="AlphaFoldDB" id="A0A1G2HIB0"/>
<proteinExistence type="predicted"/>
<dbReference type="InterPro" id="IPR027981">
    <property type="entry name" value="DUF4446"/>
</dbReference>
<evidence type="ECO:0000256" key="1">
    <source>
        <dbReference type="SAM" id="Phobius"/>
    </source>
</evidence>
<name>A0A1G2HIB0_9BACT</name>
<evidence type="ECO:0008006" key="4">
    <source>
        <dbReference type="Google" id="ProtNLM"/>
    </source>
</evidence>
<sequence>MTAIQFTVFILLAILFVGQSLLFFLFFLFSRKLDKKFNGANGKDILNLLADSIKKSEEVERSLGKSLKDIERDRAILRTTLHKIGFVRFNPFKEMGGSYSFSIALLDADHNGFLITSLYSKEGVRTYAKEVKEGVSEQVITQEEERALHQAMKK</sequence>
<evidence type="ECO:0000313" key="2">
    <source>
        <dbReference type="EMBL" id="OGZ62010.1"/>
    </source>
</evidence>
<comment type="caution">
    <text evidence="2">The sequence shown here is derived from an EMBL/GenBank/DDBJ whole genome shotgun (WGS) entry which is preliminary data.</text>
</comment>
<organism evidence="2 3">
    <name type="scientific">Candidatus Spechtbacteria bacterium RIFCSPLOWO2_12_FULL_38_22</name>
    <dbReference type="NCBI Taxonomy" id="1802165"/>
    <lineage>
        <taxon>Bacteria</taxon>
        <taxon>Candidatus Spechtiibacteriota</taxon>
    </lineage>
</organism>
<dbReference type="STRING" id="1802165.A3F94_00800"/>
<keyword evidence="1" id="KW-0472">Membrane</keyword>
<accession>A0A1G2HIB0</accession>
<keyword evidence="1" id="KW-1133">Transmembrane helix</keyword>
<keyword evidence="1" id="KW-0812">Transmembrane</keyword>
<gene>
    <name evidence="2" type="ORF">A3F94_00800</name>
</gene>
<evidence type="ECO:0000313" key="3">
    <source>
        <dbReference type="Proteomes" id="UP000176770"/>
    </source>
</evidence>